<protein>
    <submittedName>
        <fullName evidence="2">Uncharacterized protein</fullName>
    </submittedName>
</protein>
<evidence type="ECO:0000313" key="2">
    <source>
        <dbReference type="EMBL" id="JAE01347.1"/>
    </source>
</evidence>
<sequence>MFATLLFLSRTFLVLPCFLNQHGQWHPSQIDLEGQQLPPLLRCVTRAHPATPNPPNQS</sequence>
<dbReference type="EMBL" id="GBRH01196549">
    <property type="protein sequence ID" value="JAE01347.1"/>
    <property type="molecule type" value="Transcribed_RNA"/>
</dbReference>
<reference evidence="2" key="2">
    <citation type="journal article" date="2015" name="Data Brief">
        <title>Shoot transcriptome of the giant reed, Arundo donax.</title>
        <authorList>
            <person name="Barrero R.A."/>
            <person name="Guerrero F.D."/>
            <person name="Moolhuijzen P."/>
            <person name="Goolsby J.A."/>
            <person name="Tidwell J."/>
            <person name="Bellgard S.E."/>
            <person name="Bellgard M.I."/>
        </authorList>
    </citation>
    <scope>NUCLEOTIDE SEQUENCE</scope>
    <source>
        <tissue evidence="2">Shoot tissue taken approximately 20 cm above the soil surface</tissue>
    </source>
</reference>
<accession>A0A0A9EMK5</accession>
<keyword evidence="1" id="KW-0732">Signal</keyword>
<reference evidence="2" key="1">
    <citation type="submission" date="2014-09" db="EMBL/GenBank/DDBJ databases">
        <authorList>
            <person name="Magalhaes I.L.F."/>
            <person name="Oliveira U."/>
            <person name="Santos F.R."/>
            <person name="Vidigal T.H.D.A."/>
            <person name="Brescovit A.D."/>
            <person name="Santos A.J."/>
        </authorList>
    </citation>
    <scope>NUCLEOTIDE SEQUENCE</scope>
    <source>
        <tissue evidence="2">Shoot tissue taken approximately 20 cm above the soil surface</tissue>
    </source>
</reference>
<proteinExistence type="predicted"/>
<dbReference type="AlphaFoldDB" id="A0A0A9EMK5"/>
<feature type="chain" id="PRO_5002045451" evidence="1">
    <location>
        <begin position="17"/>
        <end position="58"/>
    </location>
</feature>
<name>A0A0A9EMK5_ARUDO</name>
<organism evidence="2">
    <name type="scientific">Arundo donax</name>
    <name type="common">Giant reed</name>
    <name type="synonym">Donax arundinaceus</name>
    <dbReference type="NCBI Taxonomy" id="35708"/>
    <lineage>
        <taxon>Eukaryota</taxon>
        <taxon>Viridiplantae</taxon>
        <taxon>Streptophyta</taxon>
        <taxon>Embryophyta</taxon>
        <taxon>Tracheophyta</taxon>
        <taxon>Spermatophyta</taxon>
        <taxon>Magnoliopsida</taxon>
        <taxon>Liliopsida</taxon>
        <taxon>Poales</taxon>
        <taxon>Poaceae</taxon>
        <taxon>PACMAD clade</taxon>
        <taxon>Arundinoideae</taxon>
        <taxon>Arundineae</taxon>
        <taxon>Arundo</taxon>
    </lineage>
</organism>
<feature type="signal peptide" evidence="1">
    <location>
        <begin position="1"/>
        <end position="16"/>
    </location>
</feature>
<evidence type="ECO:0000256" key="1">
    <source>
        <dbReference type="SAM" id="SignalP"/>
    </source>
</evidence>